<name>A0A8J2PQS7_9HEXA</name>
<sequence length="202" mass="23201">CSFSFIQNKNQSSQEFEEDLEEMTSSSETFIIMTPLSNEHNIRNKSEGWQYSERYYLLYGNDSEFKKAYYKCTICQAGDEVIQEVSCDNRTTSCFSSMMAAKESAIEIGSGIVWETGDISTSLLAFKKKRFKSTRKQWFFDLENTKWESVAEFLTATWNSTSIQNLSMEKSLPGNLKHAPFFGTTTFWHPTESGQPFTAFVL</sequence>
<dbReference type="Proteomes" id="UP000708208">
    <property type="component" value="Unassembled WGS sequence"/>
</dbReference>
<organism evidence="1 2">
    <name type="scientific">Allacma fusca</name>
    <dbReference type="NCBI Taxonomy" id="39272"/>
    <lineage>
        <taxon>Eukaryota</taxon>
        <taxon>Metazoa</taxon>
        <taxon>Ecdysozoa</taxon>
        <taxon>Arthropoda</taxon>
        <taxon>Hexapoda</taxon>
        <taxon>Collembola</taxon>
        <taxon>Symphypleona</taxon>
        <taxon>Sminthuridae</taxon>
        <taxon>Allacma</taxon>
    </lineage>
</organism>
<dbReference type="AlphaFoldDB" id="A0A8J2PQS7"/>
<dbReference type="EMBL" id="CAJVCH010531674">
    <property type="protein sequence ID" value="CAG7824096.1"/>
    <property type="molecule type" value="Genomic_DNA"/>
</dbReference>
<comment type="caution">
    <text evidence="1">The sequence shown here is derived from an EMBL/GenBank/DDBJ whole genome shotgun (WGS) entry which is preliminary data.</text>
</comment>
<evidence type="ECO:0000313" key="2">
    <source>
        <dbReference type="Proteomes" id="UP000708208"/>
    </source>
</evidence>
<gene>
    <name evidence="1" type="ORF">AFUS01_LOCUS34274</name>
</gene>
<evidence type="ECO:0000313" key="1">
    <source>
        <dbReference type="EMBL" id="CAG7824096.1"/>
    </source>
</evidence>
<protein>
    <submittedName>
        <fullName evidence="1">Uncharacterized protein</fullName>
    </submittedName>
</protein>
<proteinExistence type="predicted"/>
<reference evidence="1" key="1">
    <citation type="submission" date="2021-06" db="EMBL/GenBank/DDBJ databases">
        <authorList>
            <person name="Hodson N. C."/>
            <person name="Mongue J. A."/>
            <person name="Jaron S. K."/>
        </authorList>
    </citation>
    <scope>NUCLEOTIDE SEQUENCE</scope>
</reference>
<accession>A0A8J2PQS7</accession>
<keyword evidence="2" id="KW-1185">Reference proteome</keyword>
<feature type="non-terminal residue" evidence="1">
    <location>
        <position position="202"/>
    </location>
</feature>
<feature type="non-terminal residue" evidence="1">
    <location>
        <position position="1"/>
    </location>
</feature>